<keyword evidence="3" id="KW-1185">Reference proteome</keyword>
<sequence>MSHIVVAPLSRIAEMAVRHGCRDMVSLLAKGQAFHRPAVIAADRHLVLGVNDITFNASGKTAGGLIAPQEEHVAAVIAFSRDWDRAGPLLVHCWMGVSRSPAAAAIVALAVEPDQDDLALALRLRASSPFATPNSRLIEIGDHLLGRQGRLIAAIKAIGRGADADGNTPFVLAIRPEGAINAG</sequence>
<dbReference type="PROSITE" id="PS00383">
    <property type="entry name" value="TYR_PHOSPHATASE_1"/>
    <property type="match status" value="1"/>
</dbReference>
<dbReference type="InterPro" id="IPR000387">
    <property type="entry name" value="Tyr_Pase_dom"/>
</dbReference>
<dbReference type="InterPro" id="IPR016130">
    <property type="entry name" value="Tyr_Pase_AS"/>
</dbReference>
<dbReference type="SUPFAM" id="SSF52799">
    <property type="entry name" value="(Phosphotyrosine protein) phosphatases II"/>
    <property type="match status" value="1"/>
</dbReference>
<dbReference type="OrthoDB" id="9794527at2"/>
<dbReference type="PROSITE" id="PS50056">
    <property type="entry name" value="TYR_PHOSPHATASE_2"/>
    <property type="match status" value="1"/>
</dbReference>
<comment type="caution">
    <text evidence="2">The sequence shown here is derived from an EMBL/GenBank/DDBJ whole genome shotgun (WGS) entry which is preliminary data.</text>
</comment>
<accession>A0A657LN81</accession>
<gene>
    <name evidence="2" type="ORF">AX760_21900</name>
</gene>
<dbReference type="RefSeq" id="WP_071834711.1">
    <property type="nucleotide sequence ID" value="NZ_LSRP01000110.1"/>
</dbReference>
<dbReference type="AlphaFoldDB" id="A0A657LN81"/>
<evidence type="ECO:0000313" key="3">
    <source>
        <dbReference type="Proteomes" id="UP000182661"/>
    </source>
</evidence>
<protein>
    <submittedName>
        <fullName evidence="2">Protein tyrosine phosphatase</fullName>
    </submittedName>
</protein>
<name>A0A657LN81_9HYPH</name>
<proteinExistence type="predicted"/>
<dbReference type="Gene3D" id="3.90.190.10">
    <property type="entry name" value="Protein tyrosine phosphatase superfamily"/>
    <property type="match status" value="1"/>
</dbReference>
<dbReference type="EMBL" id="LSRP01000110">
    <property type="protein sequence ID" value="OJF92885.1"/>
    <property type="molecule type" value="Genomic_DNA"/>
</dbReference>
<organism evidence="2 3">
    <name type="scientific">Pararhizobium antarcticum</name>
    <dbReference type="NCBI Taxonomy" id="1798805"/>
    <lineage>
        <taxon>Bacteria</taxon>
        <taxon>Pseudomonadati</taxon>
        <taxon>Pseudomonadota</taxon>
        <taxon>Alphaproteobacteria</taxon>
        <taxon>Hyphomicrobiales</taxon>
        <taxon>Rhizobiaceae</taxon>
        <taxon>Rhizobium/Agrobacterium group</taxon>
        <taxon>Pararhizobium</taxon>
    </lineage>
</organism>
<evidence type="ECO:0000313" key="2">
    <source>
        <dbReference type="EMBL" id="OJF92885.1"/>
    </source>
</evidence>
<feature type="domain" description="Tyrosine specific protein phosphatases" evidence="1">
    <location>
        <begin position="70"/>
        <end position="137"/>
    </location>
</feature>
<dbReference type="InterPro" id="IPR029021">
    <property type="entry name" value="Prot-tyrosine_phosphatase-like"/>
</dbReference>
<reference evidence="2 3" key="1">
    <citation type="submission" date="2016-02" db="EMBL/GenBank/DDBJ databases">
        <title>Genome sequencing of a beta-galactosidase producing bacteria Rhizobium sp. 59.</title>
        <authorList>
            <person name="Wang D."/>
            <person name="Kot W."/>
            <person name="Qin Y."/>
            <person name="Hansen L."/>
            <person name="Naqvi K."/>
            <person name="Rensing C."/>
        </authorList>
    </citation>
    <scope>NUCLEOTIDE SEQUENCE [LARGE SCALE GENOMIC DNA]</scope>
    <source>
        <strain evidence="2 3">59</strain>
    </source>
</reference>
<evidence type="ECO:0000259" key="1">
    <source>
        <dbReference type="PROSITE" id="PS50056"/>
    </source>
</evidence>
<dbReference type="Proteomes" id="UP000182661">
    <property type="component" value="Unassembled WGS sequence"/>
</dbReference>